<evidence type="ECO:0000313" key="2">
    <source>
        <dbReference type="EMBL" id="KEO91660.1"/>
    </source>
</evidence>
<protein>
    <recommendedName>
        <fullName evidence="4">Rap1a immunity protein domain-containing protein</fullName>
    </recommendedName>
</protein>
<dbReference type="STRING" id="1044.EH31_03025"/>
<accession>A0A074MFV4</accession>
<evidence type="ECO:0008006" key="4">
    <source>
        <dbReference type="Google" id="ProtNLM"/>
    </source>
</evidence>
<keyword evidence="3" id="KW-1185">Reference proteome</keyword>
<dbReference type="Proteomes" id="UP000027647">
    <property type="component" value="Unassembled WGS sequence"/>
</dbReference>
<evidence type="ECO:0000313" key="3">
    <source>
        <dbReference type="Proteomes" id="UP000027647"/>
    </source>
</evidence>
<dbReference type="EMBL" id="JMIW01000001">
    <property type="protein sequence ID" value="KEO91660.1"/>
    <property type="molecule type" value="Genomic_DNA"/>
</dbReference>
<dbReference type="RefSeq" id="WP_034957971.1">
    <property type="nucleotide sequence ID" value="NZ_JMIW01000001.1"/>
</dbReference>
<evidence type="ECO:0000256" key="1">
    <source>
        <dbReference type="SAM" id="SignalP"/>
    </source>
</evidence>
<feature type="chain" id="PRO_5001699278" description="Rap1a immunity protein domain-containing protein" evidence="1">
    <location>
        <begin position="22"/>
        <end position="145"/>
    </location>
</feature>
<gene>
    <name evidence="2" type="ORF">EH31_03025</name>
</gene>
<proteinExistence type="predicted"/>
<name>A0A074MFV4_ERYLO</name>
<sequence length="145" mass="15484">MRILGGIIAGALMSSGLSVSAQDNQEPLNTEQSGQGFSPEDDLDCALYIGGLLGSDDGVMTSDAQTGLVSAMTYFLGRYEAQRGTPINVALAERYPAYLENDSTQLEQTCGLRARGFARRMEDLGRVMVEVQAEQQSSTDAPEAP</sequence>
<dbReference type="OrthoDB" id="7407878at2"/>
<dbReference type="AlphaFoldDB" id="A0A074MFV4"/>
<reference evidence="2 3" key="1">
    <citation type="submission" date="2014-04" db="EMBL/GenBank/DDBJ databases">
        <title>A comprehensive comparison of genomes of Erythrobacter spp. strains.</title>
        <authorList>
            <person name="Zheng Q."/>
        </authorList>
    </citation>
    <scope>NUCLEOTIDE SEQUENCE [LARGE SCALE GENOMIC DNA]</scope>
    <source>
        <strain evidence="2 3">DSM 6997</strain>
    </source>
</reference>
<organism evidence="2 3">
    <name type="scientific">Erythrobacter longus</name>
    <dbReference type="NCBI Taxonomy" id="1044"/>
    <lineage>
        <taxon>Bacteria</taxon>
        <taxon>Pseudomonadati</taxon>
        <taxon>Pseudomonadota</taxon>
        <taxon>Alphaproteobacteria</taxon>
        <taxon>Sphingomonadales</taxon>
        <taxon>Erythrobacteraceae</taxon>
        <taxon>Erythrobacter/Porphyrobacter group</taxon>
        <taxon>Erythrobacter</taxon>
    </lineage>
</organism>
<keyword evidence="1" id="KW-0732">Signal</keyword>
<feature type="signal peptide" evidence="1">
    <location>
        <begin position="1"/>
        <end position="21"/>
    </location>
</feature>
<comment type="caution">
    <text evidence="2">The sequence shown here is derived from an EMBL/GenBank/DDBJ whole genome shotgun (WGS) entry which is preliminary data.</text>
</comment>